<keyword evidence="2" id="KW-1185">Reference proteome</keyword>
<protein>
    <submittedName>
        <fullName evidence="1">(2Fe-2S) ferredoxin domain-containing protein</fullName>
    </submittedName>
</protein>
<gene>
    <name evidence="1" type="ORF">N7Z68_13935</name>
</gene>
<comment type="caution">
    <text evidence="1">The sequence shown here is derived from an EMBL/GenBank/DDBJ whole genome shotgun (WGS) entry which is preliminary data.</text>
</comment>
<dbReference type="CDD" id="cd02980">
    <property type="entry name" value="TRX_Fd_family"/>
    <property type="match status" value="1"/>
</dbReference>
<dbReference type="EMBL" id="JAOTPO010000009">
    <property type="protein sequence ID" value="MDE5414475.1"/>
    <property type="molecule type" value="Genomic_DNA"/>
</dbReference>
<accession>A0ABT5VG88</accession>
<evidence type="ECO:0000313" key="2">
    <source>
        <dbReference type="Proteomes" id="UP001148125"/>
    </source>
</evidence>
<organism evidence="1 2">
    <name type="scientific">Alkalihalobacterium chitinilyticum</name>
    <dbReference type="NCBI Taxonomy" id="2980103"/>
    <lineage>
        <taxon>Bacteria</taxon>
        <taxon>Bacillati</taxon>
        <taxon>Bacillota</taxon>
        <taxon>Bacilli</taxon>
        <taxon>Bacillales</taxon>
        <taxon>Bacillaceae</taxon>
        <taxon>Alkalihalobacterium</taxon>
    </lineage>
</organism>
<proteinExistence type="predicted"/>
<reference evidence="1" key="1">
    <citation type="submission" date="2024-05" db="EMBL/GenBank/DDBJ databases">
        <title>Alkalihalobacillus sp. strain MEB203 novel alkaliphilic bacterium from Lonar Lake, India.</title>
        <authorList>
            <person name="Joshi A."/>
            <person name="Thite S."/>
            <person name="Mengade P."/>
        </authorList>
    </citation>
    <scope>NUCLEOTIDE SEQUENCE</scope>
    <source>
        <strain evidence="1">MEB 203</strain>
    </source>
</reference>
<dbReference type="Gene3D" id="3.40.30.10">
    <property type="entry name" value="Glutaredoxin"/>
    <property type="match status" value="1"/>
</dbReference>
<sequence>MATWDLSETKHHLFICNGSSCNKAGAEDLTQAVRREISERSLDDVIHTTRTKCNGRCQDKCVLIAYPEGIWYKDLAAHDAADLIDSLVNEARMTNKISHCFDGNGFRRHGDVPVGEFKDRERVKKVSKVL</sequence>
<dbReference type="InterPro" id="IPR036249">
    <property type="entry name" value="Thioredoxin-like_sf"/>
</dbReference>
<name>A0ABT5VG88_9BACI</name>
<dbReference type="RefSeq" id="WP_275119087.1">
    <property type="nucleotide sequence ID" value="NZ_JAOTPO010000009.1"/>
</dbReference>
<dbReference type="SUPFAM" id="SSF52833">
    <property type="entry name" value="Thioredoxin-like"/>
    <property type="match status" value="1"/>
</dbReference>
<evidence type="ECO:0000313" key="1">
    <source>
        <dbReference type="EMBL" id="MDE5414475.1"/>
    </source>
</evidence>
<dbReference type="Proteomes" id="UP001148125">
    <property type="component" value="Unassembled WGS sequence"/>
</dbReference>